<sequence>MECQIVIPSHKRHTRVLTTSVVAGAIICVPESQAKAYRLCNPKDEIVTHPDSVVGLARKRDWIIKHFGSVFMLDDDITAFRRLYTQPGESADVDELTAREIIQATSDAARHAGAYLFGFSSSPTPVSYNSLNPIQLSGYVTGCAHGVLAGSKLWYSPEIKCNEDYWISCLNAYEHRLIWKDTRFYFAQKDTFVNAGGLAEFRNLDAEEKDFNYLQRVFGKEVVTLKKAGGKAKPKHPFQKTMKLPF</sequence>
<evidence type="ECO:0000313" key="2">
    <source>
        <dbReference type="EMBL" id="MRS61901.1"/>
    </source>
</evidence>
<dbReference type="Pfam" id="PF20691">
    <property type="entry name" value="TAGT"/>
    <property type="match status" value="1"/>
</dbReference>
<dbReference type="RefSeq" id="WP_154175290.1">
    <property type="nucleotide sequence ID" value="NZ_WJXZ01000006.1"/>
</dbReference>
<dbReference type="AlphaFoldDB" id="A0A7K0EK49"/>
<comment type="caution">
    <text evidence="2">The sequence shown here is derived from an EMBL/GenBank/DDBJ whole genome shotgun (WGS) entry which is preliminary data.</text>
</comment>
<evidence type="ECO:0000259" key="1">
    <source>
        <dbReference type="Pfam" id="PF20691"/>
    </source>
</evidence>
<organism evidence="2 3">
    <name type="scientific">Larkinella terrae</name>
    <dbReference type="NCBI Taxonomy" id="2025311"/>
    <lineage>
        <taxon>Bacteria</taxon>
        <taxon>Pseudomonadati</taxon>
        <taxon>Bacteroidota</taxon>
        <taxon>Cytophagia</taxon>
        <taxon>Cytophagales</taxon>
        <taxon>Spirosomataceae</taxon>
        <taxon>Larkinella</taxon>
    </lineage>
</organism>
<protein>
    <recommendedName>
        <fullName evidence="1">TET-Associated Glycosyltransferase domain-containing protein</fullName>
    </recommendedName>
</protein>
<evidence type="ECO:0000313" key="3">
    <source>
        <dbReference type="Proteomes" id="UP000441754"/>
    </source>
</evidence>
<dbReference type="EMBL" id="WJXZ01000006">
    <property type="protein sequence ID" value="MRS61901.1"/>
    <property type="molecule type" value="Genomic_DNA"/>
</dbReference>
<proteinExistence type="predicted"/>
<keyword evidence="3" id="KW-1185">Reference proteome</keyword>
<dbReference type="InterPro" id="IPR049100">
    <property type="entry name" value="TAGT"/>
</dbReference>
<accession>A0A7K0EK49</accession>
<gene>
    <name evidence="2" type="ORF">GJJ30_11435</name>
</gene>
<feature type="domain" description="TET-Associated Glycosyltransferase" evidence="1">
    <location>
        <begin position="4"/>
        <end position="197"/>
    </location>
</feature>
<dbReference type="OrthoDB" id="937934at2"/>
<dbReference type="Proteomes" id="UP000441754">
    <property type="component" value="Unassembled WGS sequence"/>
</dbReference>
<name>A0A7K0EK49_9BACT</name>
<reference evidence="2 3" key="1">
    <citation type="journal article" date="2018" name="Antonie Van Leeuwenhoek">
        <title>Larkinella terrae sp. nov., isolated from soil on Jeju Island, South Korea.</title>
        <authorList>
            <person name="Ten L.N."/>
            <person name="Jeon J."/>
            <person name="Park S.J."/>
            <person name="Park S."/>
            <person name="Lee S.Y."/>
            <person name="Kim M.K."/>
            <person name="Jung H.Y."/>
        </authorList>
    </citation>
    <scope>NUCLEOTIDE SEQUENCE [LARGE SCALE GENOMIC DNA]</scope>
    <source>
        <strain evidence="2 3">KCTC 52001</strain>
    </source>
</reference>